<feature type="transmembrane region" description="Helical" evidence="1">
    <location>
        <begin position="334"/>
        <end position="352"/>
    </location>
</feature>
<feature type="transmembrane region" description="Helical" evidence="1">
    <location>
        <begin position="256"/>
        <end position="274"/>
    </location>
</feature>
<keyword evidence="1" id="KW-0472">Membrane</keyword>
<keyword evidence="3" id="KW-0808">Transferase</keyword>
<proteinExistence type="predicted"/>
<dbReference type="EMBL" id="CP114767">
    <property type="protein sequence ID" value="WBA41315.1"/>
    <property type="molecule type" value="Genomic_DNA"/>
</dbReference>
<protein>
    <submittedName>
        <fullName evidence="3">Glycosyltransferase family 39 protein</fullName>
        <ecNumber evidence="3">2.4.-.-</ecNumber>
    </submittedName>
</protein>
<feature type="transmembrane region" description="Helical" evidence="1">
    <location>
        <begin position="367"/>
        <end position="384"/>
    </location>
</feature>
<feature type="transmembrane region" description="Helical" evidence="1">
    <location>
        <begin position="125"/>
        <end position="144"/>
    </location>
</feature>
<evidence type="ECO:0000313" key="4">
    <source>
        <dbReference type="Proteomes" id="UP001211005"/>
    </source>
</evidence>
<keyword evidence="3" id="KW-0328">Glycosyltransferase</keyword>
<dbReference type="Proteomes" id="UP001211005">
    <property type="component" value="Chromosome"/>
</dbReference>
<name>A0ABY7LLI5_9BACT</name>
<organism evidence="3 4">
    <name type="scientific">Hymenobacter canadensis</name>
    <dbReference type="NCBI Taxonomy" id="2999067"/>
    <lineage>
        <taxon>Bacteria</taxon>
        <taxon>Pseudomonadati</taxon>
        <taxon>Bacteroidota</taxon>
        <taxon>Cytophagia</taxon>
        <taxon>Cytophagales</taxon>
        <taxon>Hymenobacteraceae</taxon>
        <taxon>Hymenobacter</taxon>
    </lineage>
</organism>
<feature type="transmembrane region" description="Helical" evidence="1">
    <location>
        <begin position="156"/>
        <end position="175"/>
    </location>
</feature>
<reference evidence="3 4" key="1">
    <citation type="submission" date="2022-12" db="EMBL/GenBank/DDBJ databases">
        <title>Hymenobacter canadensis sp. nov. isolated from lake water of the Cambridge Bay, Canada.</title>
        <authorList>
            <person name="Kim W.H."/>
            <person name="Lee Y.M."/>
        </authorList>
    </citation>
    <scope>NUCLEOTIDE SEQUENCE [LARGE SCALE GENOMIC DNA]</scope>
    <source>
        <strain evidence="3 4">PAMC 29467</strain>
    </source>
</reference>
<accession>A0ABY7LLI5</accession>
<feature type="domain" description="Glycosyltransferase RgtA/B/C/D-like" evidence="2">
    <location>
        <begin position="126"/>
        <end position="263"/>
    </location>
</feature>
<feature type="transmembrane region" description="Helical" evidence="1">
    <location>
        <begin position="309"/>
        <end position="327"/>
    </location>
</feature>
<keyword evidence="4" id="KW-1185">Reference proteome</keyword>
<evidence type="ECO:0000259" key="2">
    <source>
        <dbReference type="Pfam" id="PF13231"/>
    </source>
</evidence>
<evidence type="ECO:0000313" key="3">
    <source>
        <dbReference type="EMBL" id="WBA41315.1"/>
    </source>
</evidence>
<sequence length="437" mass="48828">MRASGYLLLLTGALLALLMFQKRHWKPLEVFDTDPGGYYVYLPSAFIYHDLARADSLEILHRTYKPGTEVNIGLVPVPERGGYITKYPLGVALADVPWFLGAHLYAGMSAGRYAPDGFSRPYQQIIMVAGLAHALLGLWVLRKLLRRCFPADEPTVAWALAAIGLGTNLFCYASLEAAMAHAPLFLWQASLLYCTARWYESRQPRFLLGIGLFLGLAVLTRPTEILYALVPLLWGLTSVADLRARVALWWQHRGPLLAAGLVFGLVAGLQPLFWRATTGHWLFYSYRNEHFDFLHPHLLDGLLSFRKGWLLYTPLAGLALLGVVGALRRQLAAAWLPALTTVVVVVYVTFSWEQWWYGGGFSARPLISLYPLLALGLAALLVRARTHGRPAYTLLRTLLVLGIVLNLWQTRQYGAGIISWDGTTADAYFSHFFDVKL</sequence>
<feature type="transmembrane region" description="Helical" evidence="1">
    <location>
        <begin position="225"/>
        <end position="244"/>
    </location>
</feature>
<evidence type="ECO:0000256" key="1">
    <source>
        <dbReference type="SAM" id="Phobius"/>
    </source>
</evidence>
<dbReference type="Pfam" id="PF13231">
    <property type="entry name" value="PMT_2"/>
    <property type="match status" value="1"/>
</dbReference>
<dbReference type="RefSeq" id="WP_269559391.1">
    <property type="nucleotide sequence ID" value="NZ_CP114767.1"/>
</dbReference>
<dbReference type="InterPro" id="IPR038731">
    <property type="entry name" value="RgtA/B/C-like"/>
</dbReference>
<dbReference type="EC" id="2.4.-.-" evidence="3"/>
<keyword evidence="1" id="KW-1133">Transmembrane helix</keyword>
<dbReference type="GO" id="GO:0016757">
    <property type="term" value="F:glycosyltransferase activity"/>
    <property type="evidence" value="ECO:0007669"/>
    <property type="project" value="UniProtKB-KW"/>
</dbReference>
<gene>
    <name evidence="3" type="ORF">O3303_16025</name>
</gene>
<keyword evidence="1" id="KW-0812">Transmembrane</keyword>